<evidence type="ECO:0000313" key="2">
    <source>
        <dbReference type="EMBL" id="SDR25229.1"/>
    </source>
</evidence>
<organism evidence="2 3">
    <name type="scientific">Pseudomonas grimontii</name>
    <dbReference type="NCBI Taxonomy" id="129847"/>
    <lineage>
        <taxon>Bacteria</taxon>
        <taxon>Pseudomonadati</taxon>
        <taxon>Pseudomonadota</taxon>
        <taxon>Gammaproteobacteria</taxon>
        <taxon>Pseudomonadales</taxon>
        <taxon>Pseudomonadaceae</taxon>
        <taxon>Pseudomonas</taxon>
    </lineage>
</organism>
<sequence>MNMSMSLSSTRAPIPYAALHANKLPATNIQTPASRTRREIAGDPPAAGLPWTRLPNRERDRVLAAEAQLAERIAAAEDEGYTLVEVPPDSRLGPAMRLYQHLLNRPLLQQWIAGQGLEPATLTVHRDRIEGYVNHNGVRSAASFSLTDNSGWNEVSRTLSPIRELLDPADQGLPFVEQGKGLWLPHQRVAQVDVSRLESVWQVIGDLEERYYLADRLEKELEPLPDNARTDWSTPPTELSPASPLPAHSQAAMERLQRLVARPEMVSLLAREGFDWPGKPFRVSEGRLERQSPVGGWVDLSRYVEAVDTLNDELTALTTLAEPLGNAVYSTPRYDMRQLLDFKGLGSPRTVAQTRNVIDWLRTSLPPAPVLGDYDGLIKQDWAPGSLTPDDKNAVAALAGIRLGGAHPRLFGALTGFTLQAMQADPQAHLDKLLDSLDALAFGEHLAYALRWQGGQGNAAVLPKALRQQLVIAAIKLHVNPSMPDKPGEIAGYSIYQPANMGRSFSEVRRDIERHLQESKGLDPKLAVLAAQVCLAQAAPELLVRDVPASVHIGTPAWVELRLGCALADHNTPGTSRMMSEQQVTALTTLMPTNEGQATLMQLSALKIIADWAVLNGVVRQRSDGEYSAYDIQDAARAFFKQRQEASSAFANASLELPTRKTLAIKELLRAFPNSTQAELERMTVTLASAEDRRNLPVSEPRFRSLVETYMTGDLTPGKWVFSDDMPVLSLPVKTPSERTRSPEVSAEARDRLDKPIRYLPELDGLLKTAVNQHHKNLQSAYATKLKLMFAQLPLADRQALEVGKVELFTLRLETGVTEAEETDEYRDAKRARQGTLMRLEHAKKVVYYEVFANGSLIRRTDLPEAVKLNGTARWEQVLGDRGPDYCLVVRGAQMAVDFDAYATGSNPRPNVIEPAVIVEPLGAVFSARELPGNLSPQTFVPDTYGSRRTSSIADRISQGNFYEPLEAMQQRAREPLPLEERREARERTHAFLLGFVPFVGAYQEFKQGNIGQGMTNLMVDAVGVAIGAGGQARGLIRSAKALVANPVSRLVTRFKPSAATLASAKSMATFSDCAFDFIKRSTLFTNAALNPLDGFPQLLSAATKGLVKVPALLVGAGTKWSKAAPHLLTAEEKLRTYLLASAGQASGTDAPTVSSTVARAGRYQGVDVQAVQYNHRWYSINPRSGQAYGTPLSGFLPKD</sequence>
<proteinExistence type="predicted"/>
<comment type="caution">
    <text evidence="2">The sequence shown here is derived from an EMBL/GenBank/DDBJ whole genome shotgun (WGS) entry which is preliminary data.</text>
</comment>
<feature type="region of interest" description="Disordered" evidence="1">
    <location>
        <begin position="225"/>
        <end position="245"/>
    </location>
</feature>
<dbReference type="Proteomes" id="UP000198740">
    <property type="component" value="Unassembled WGS sequence"/>
</dbReference>
<evidence type="ECO:0000313" key="3">
    <source>
        <dbReference type="Proteomes" id="UP000198740"/>
    </source>
</evidence>
<reference evidence="2 3" key="1">
    <citation type="submission" date="2016-10" db="EMBL/GenBank/DDBJ databases">
        <authorList>
            <person name="Varghese N."/>
            <person name="Submissions S."/>
        </authorList>
    </citation>
    <scope>NUCLEOTIDE SEQUENCE [LARGE SCALE GENOMIC DNA]</scope>
    <source>
        <strain evidence="2 3">BS2976</strain>
    </source>
</reference>
<evidence type="ECO:0000256" key="1">
    <source>
        <dbReference type="SAM" id="MobiDB-lite"/>
    </source>
</evidence>
<gene>
    <name evidence="2" type="ORF">SAMN04490186_4410</name>
</gene>
<accession>A0ABY0TSY5</accession>
<name>A0ABY0TSY5_9PSED</name>
<protein>
    <submittedName>
        <fullName evidence="2">Uncharacterized protein</fullName>
    </submittedName>
</protein>
<keyword evidence="3" id="KW-1185">Reference proteome</keyword>
<dbReference type="EMBL" id="FNKM01000002">
    <property type="protein sequence ID" value="SDR25229.1"/>
    <property type="molecule type" value="Genomic_DNA"/>
</dbReference>